<dbReference type="SMART" id="SM01192">
    <property type="entry name" value="Enolase_C"/>
    <property type="match status" value="1"/>
</dbReference>
<comment type="subcellular location">
    <subcellularLocation>
        <location evidence="12">Cytoplasm</location>
    </subcellularLocation>
    <subcellularLocation>
        <location evidence="12">Secreted</location>
    </subcellularLocation>
    <subcellularLocation>
        <location evidence="12">Cell surface</location>
    </subcellularLocation>
    <text evidence="12">Fractions of enolase are present in both the cytoplasm and on the cell surface.</text>
</comment>
<feature type="binding site" evidence="12 15">
    <location>
        <position position="313"/>
    </location>
    <ligand>
        <name>Mg(2+)</name>
        <dbReference type="ChEBI" id="CHEBI:18420"/>
    </ligand>
</feature>
<feature type="binding site" evidence="12 15">
    <location>
        <position position="286"/>
    </location>
    <ligand>
        <name>Mg(2+)</name>
        <dbReference type="ChEBI" id="CHEBI:18420"/>
    </ligand>
</feature>
<evidence type="ECO:0000256" key="5">
    <source>
        <dbReference type="ARBA" id="ARBA00022490"/>
    </source>
</evidence>
<keyword evidence="5 12" id="KW-0963">Cytoplasm</keyword>
<evidence type="ECO:0000256" key="7">
    <source>
        <dbReference type="ARBA" id="ARBA00022723"/>
    </source>
</evidence>
<keyword evidence="6 12" id="KW-0964">Secreted</keyword>
<comment type="function">
    <text evidence="11 12">Catalyzes the reversible conversion of 2-phosphoglycerate (2-PG) into phosphoenolpyruvate (PEP). It is essential for the degradation of carbohydrates via glycolysis.</text>
</comment>
<feature type="domain" description="Enolase N-terminal" evidence="17">
    <location>
        <begin position="4"/>
        <end position="134"/>
    </location>
</feature>
<dbReference type="SMART" id="SM01193">
    <property type="entry name" value="Enolase_N"/>
    <property type="match status" value="1"/>
</dbReference>
<evidence type="ECO:0000256" key="1">
    <source>
        <dbReference type="ARBA" id="ARBA00005031"/>
    </source>
</evidence>
<dbReference type="EMBL" id="CP021108">
    <property type="protein sequence ID" value="ARP80902.1"/>
    <property type="molecule type" value="Genomic_DNA"/>
</dbReference>
<dbReference type="InterPro" id="IPR036849">
    <property type="entry name" value="Enolase-like_C_sf"/>
</dbReference>
<dbReference type="PANTHER" id="PTHR11902">
    <property type="entry name" value="ENOLASE"/>
    <property type="match status" value="1"/>
</dbReference>
<keyword evidence="18" id="KW-0670">Pyruvate</keyword>
<dbReference type="Gene3D" id="3.30.390.10">
    <property type="entry name" value="Enolase-like, N-terminal domain"/>
    <property type="match status" value="1"/>
</dbReference>
<evidence type="ECO:0000256" key="8">
    <source>
        <dbReference type="ARBA" id="ARBA00022842"/>
    </source>
</evidence>
<comment type="pathway">
    <text evidence="1 12">Carbohydrate degradation; glycolysis; pyruvate from D-glyceraldehyde 3-phosphate: step 4/5.</text>
</comment>
<evidence type="ECO:0000259" key="16">
    <source>
        <dbReference type="SMART" id="SM01192"/>
    </source>
</evidence>
<dbReference type="InterPro" id="IPR020810">
    <property type="entry name" value="Enolase_C"/>
</dbReference>
<evidence type="ECO:0000313" key="18">
    <source>
        <dbReference type="EMBL" id="ARP80902.1"/>
    </source>
</evidence>
<feature type="binding site" evidence="14">
    <location>
        <position position="313"/>
    </location>
    <ligand>
        <name>substrate</name>
    </ligand>
</feature>
<dbReference type="KEGG" id="bgv:CAL12_08650"/>
<dbReference type="GO" id="GO:0005576">
    <property type="term" value="C:extracellular region"/>
    <property type="evidence" value="ECO:0007669"/>
    <property type="project" value="UniProtKB-SubCell"/>
</dbReference>
<keyword evidence="8 12" id="KW-0460">Magnesium</keyword>
<comment type="catalytic activity">
    <reaction evidence="12">
        <text>(2R)-2-phosphoglycerate = phosphoenolpyruvate + H2O</text>
        <dbReference type="Rhea" id="RHEA:10164"/>
        <dbReference type="ChEBI" id="CHEBI:15377"/>
        <dbReference type="ChEBI" id="CHEBI:58289"/>
        <dbReference type="ChEBI" id="CHEBI:58702"/>
        <dbReference type="EC" id="4.2.1.11"/>
    </reaction>
</comment>
<dbReference type="UniPathway" id="UPA00109">
    <property type="reaction ID" value="UER00187"/>
</dbReference>
<dbReference type="Gene3D" id="3.20.20.120">
    <property type="entry name" value="Enolase-like C-terminal domain"/>
    <property type="match status" value="1"/>
</dbReference>
<feature type="binding site" evidence="12 15">
    <location>
        <position position="242"/>
    </location>
    <ligand>
        <name>Mg(2+)</name>
        <dbReference type="ChEBI" id="CHEBI:18420"/>
    </ligand>
</feature>
<comment type="similarity">
    <text evidence="2 12">Belongs to the enolase family.</text>
</comment>
<protein>
    <recommendedName>
        <fullName evidence="4 12">Enolase</fullName>
        <ecNumber evidence="3 12">4.2.1.11</ecNumber>
    </recommendedName>
    <alternativeName>
        <fullName evidence="12">2-phospho-D-glycerate hydro-lyase</fullName>
    </alternativeName>
    <alternativeName>
        <fullName evidence="12">2-phosphoglycerate dehydratase</fullName>
    </alternativeName>
</protein>
<dbReference type="GO" id="GO:0006096">
    <property type="term" value="P:glycolytic process"/>
    <property type="evidence" value="ECO:0007669"/>
    <property type="project" value="UniProtKB-UniRule"/>
</dbReference>
<evidence type="ECO:0000256" key="3">
    <source>
        <dbReference type="ARBA" id="ARBA00012058"/>
    </source>
</evidence>
<dbReference type="NCBIfam" id="TIGR01060">
    <property type="entry name" value="eno"/>
    <property type="match status" value="1"/>
</dbReference>
<dbReference type="Pfam" id="PF00113">
    <property type="entry name" value="Enolase_C"/>
    <property type="match status" value="1"/>
</dbReference>
<evidence type="ECO:0000256" key="13">
    <source>
        <dbReference type="PIRSR" id="PIRSR001400-1"/>
    </source>
</evidence>
<dbReference type="RefSeq" id="WP_086064118.1">
    <property type="nucleotide sequence ID" value="NZ_CP021108.1"/>
</dbReference>
<feature type="binding site" evidence="12">
    <location>
        <position position="338"/>
    </location>
    <ligand>
        <name>(2R)-2-phosphoglycerate</name>
        <dbReference type="ChEBI" id="CHEBI:58289"/>
    </ligand>
</feature>
<dbReference type="GO" id="GO:0000287">
    <property type="term" value="F:magnesium ion binding"/>
    <property type="evidence" value="ECO:0007669"/>
    <property type="project" value="UniProtKB-UniRule"/>
</dbReference>
<dbReference type="AlphaFoldDB" id="A0A1W6YIM6"/>
<feature type="binding site" evidence="12">
    <location>
        <position position="368"/>
    </location>
    <ligand>
        <name>(2R)-2-phosphoglycerate</name>
        <dbReference type="ChEBI" id="CHEBI:58289"/>
    </ligand>
</feature>
<evidence type="ECO:0000256" key="6">
    <source>
        <dbReference type="ARBA" id="ARBA00022525"/>
    </source>
</evidence>
<dbReference type="HAMAP" id="MF_00318">
    <property type="entry name" value="Enolase"/>
    <property type="match status" value="1"/>
</dbReference>
<feature type="binding site" evidence="12">
    <location>
        <position position="389"/>
    </location>
    <ligand>
        <name>(2R)-2-phosphoglycerate</name>
        <dbReference type="ChEBI" id="CHEBI:58289"/>
    </ligand>
</feature>
<dbReference type="OrthoDB" id="9804716at2"/>
<evidence type="ECO:0000256" key="12">
    <source>
        <dbReference type="HAMAP-Rule" id="MF_00318"/>
    </source>
</evidence>
<dbReference type="SFLD" id="SFLDG00178">
    <property type="entry name" value="enolase"/>
    <property type="match status" value="1"/>
</dbReference>
<name>A0A1W6YIM6_9BORD</name>
<organism evidence="18 19">
    <name type="scientific">Bordetella genomosp. 8</name>
    <dbReference type="NCBI Taxonomy" id="1416806"/>
    <lineage>
        <taxon>Bacteria</taxon>
        <taxon>Pseudomonadati</taxon>
        <taxon>Pseudomonadota</taxon>
        <taxon>Betaproteobacteria</taxon>
        <taxon>Burkholderiales</taxon>
        <taxon>Alcaligenaceae</taxon>
        <taxon>Bordetella</taxon>
    </lineage>
</organism>
<dbReference type="Proteomes" id="UP000194151">
    <property type="component" value="Chromosome"/>
</dbReference>
<dbReference type="FunFam" id="3.30.390.10:FF:000001">
    <property type="entry name" value="Enolase"/>
    <property type="match status" value="1"/>
</dbReference>
<evidence type="ECO:0000256" key="11">
    <source>
        <dbReference type="ARBA" id="ARBA00045763"/>
    </source>
</evidence>
<dbReference type="CDD" id="cd03313">
    <property type="entry name" value="enolase"/>
    <property type="match status" value="1"/>
</dbReference>
<keyword evidence="9 12" id="KW-0324">Glycolysis</keyword>
<dbReference type="InterPro" id="IPR000941">
    <property type="entry name" value="Enolase"/>
</dbReference>
<proteinExistence type="inferred from homology"/>
<comment type="cofactor">
    <cofactor evidence="12">
        <name>Mg(2+)</name>
        <dbReference type="ChEBI" id="CHEBI:18420"/>
    </cofactor>
    <text evidence="12">Binds a second Mg(2+) ion via substrate during catalysis.</text>
</comment>
<dbReference type="SFLD" id="SFLDS00001">
    <property type="entry name" value="Enolase"/>
    <property type="match status" value="1"/>
</dbReference>
<dbReference type="GO" id="GO:0000015">
    <property type="term" value="C:phosphopyruvate hydratase complex"/>
    <property type="evidence" value="ECO:0007669"/>
    <property type="project" value="InterPro"/>
</dbReference>
<reference evidence="18 19" key="1">
    <citation type="submission" date="2017-05" db="EMBL/GenBank/DDBJ databases">
        <title>Complete and WGS of Bordetella genogroups.</title>
        <authorList>
            <person name="Spilker T."/>
            <person name="LiPuma J."/>
        </authorList>
    </citation>
    <scope>NUCLEOTIDE SEQUENCE [LARGE SCALE GENOMIC DNA]</scope>
    <source>
        <strain evidence="18 19">AU19157</strain>
    </source>
</reference>
<dbReference type="Pfam" id="PF03952">
    <property type="entry name" value="Enolase_N"/>
    <property type="match status" value="1"/>
</dbReference>
<dbReference type="PRINTS" id="PR00148">
    <property type="entry name" value="ENOLASE"/>
</dbReference>
<evidence type="ECO:0000256" key="14">
    <source>
        <dbReference type="PIRSR" id="PIRSR001400-2"/>
    </source>
</evidence>
<dbReference type="InterPro" id="IPR020809">
    <property type="entry name" value="Enolase_CS"/>
</dbReference>
<dbReference type="GO" id="GO:0004634">
    <property type="term" value="F:phosphopyruvate hydratase activity"/>
    <property type="evidence" value="ECO:0007669"/>
    <property type="project" value="UniProtKB-UniRule"/>
</dbReference>
<dbReference type="PIRSF" id="PIRSF001400">
    <property type="entry name" value="Enolase"/>
    <property type="match status" value="1"/>
</dbReference>
<feature type="binding site" evidence="14">
    <location>
        <position position="286"/>
    </location>
    <ligand>
        <name>substrate</name>
    </ligand>
</feature>
<dbReference type="STRING" id="1416806.CAL12_08650"/>
<feature type="binding site" evidence="12">
    <location>
        <position position="163"/>
    </location>
    <ligand>
        <name>(2R)-2-phosphoglycerate</name>
        <dbReference type="ChEBI" id="CHEBI:58289"/>
    </ligand>
</feature>
<sequence length="428" mass="45738">MSAIVDIIGREILDSRGNPTVECDVLLESGAMGRAAVPSGASTGAREAIELRDGDKGRYLGKGVLRAVENLNTEISEALMGLDAQEQTFVDRTLIELDGTDAKERLGANAILAASMAVARAAADESGLSLYRYFGGSGPMSMPVPMMNVINGGAHANNTLDLQEFMILPVGAASFREALRWGAEVFHALKKLINAQGMSTAVGDEGGFAPNVANHEAAIQLILKAIGEAGYEPGTQIALGLDCASSEFFKNGKYVLEGEGGISLSSQEFTNLLATWCDKYPIISIEDGMAENDWEGWKLLTDQLGKKVQLVGDDLFVTNTRILKEGISKGVANSILIKINQIGTLTETFAAIEMAKRAGYTAVVSHRSGETEDSTIADIAVATNAMQIKTGSLSRSDRMAKYNQLLRIEEELAEVASYPGLEAFYNLR</sequence>
<accession>A0A1W6YIM6</accession>
<dbReference type="EC" id="4.2.1.11" evidence="3 12"/>
<comment type="cofactor">
    <cofactor evidence="15">
        <name>Mg(2+)</name>
        <dbReference type="ChEBI" id="CHEBI:18420"/>
    </cofactor>
    <text evidence="15">Mg(2+) is required for catalysis and for stabilizing the dimer.</text>
</comment>
<dbReference type="InterPro" id="IPR020811">
    <property type="entry name" value="Enolase_N"/>
</dbReference>
<keyword evidence="19" id="KW-1185">Reference proteome</keyword>
<evidence type="ECO:0000256" key="4">
    <source>
        <dbReference type="ARBA" id="ARBA00017068"/>
    </source>
</evidence>
<dbReference type="SUPFAM" id="SSF54826">
    <property type="entry name" value="Enolase N-terminal domain-like"/>
    <property type="match status" value="1"/>
</dbReference>
<evidence type="ECO:0000259" key="17">
    <source>
        <dbReference type="SMART" id="SM01193"/>
    </source>
</evidence>
<dbReference type="InterPro" id="IPR029017">
    <property type="entry name" value="Enolase-like_N"/>
</dbReference>
<feature type="domain" description="Enolase C-terminal TIM barrel" evidence="16">
    <location>
        <begin position="139"/>
        <end position="426"/>
    </location>
</feature>
<feature type="active site" description="Proton acceptor" evidence="12 13">
    <location>
        <position position="338"/>
    </location>
</feature>
<dbReference type="GO" id="GO:0009986">
    <property type="term" value="C:cell surface"/>
    <property type="evidence" value="ECO:0007669"/>
    <property type="project" value="UniProtKB-SubCell"/>
</dbReference>
<dbReference type="FunFam" id="3.20.20.120:FF:000001">
    <property type="entry name" value="Enolase"/>
    <property type="match status" value="1"/>
</dbReference>
<evidence type="ECO:0000256" key="10">
    <source>
        <dbReference type="ARBA" id="ARBA00023239"/>
    </source>
</evidence>
<evidence type="ECO:0000256" key="15">
    <source>
        <dbReference type="PIRSR" id="PIRSR001400-3"/>
    </source>
</evidence>
<keyword evidence="10 12" id="KW-0456">Lyase</keyword>
<evidence type="ECO:0000313" key="19">
    <source>
        <dbReference type="Proteomes" id="UP000194151"/>
    </source>
</evidence>
<dbReference type="PANTHER" id="PTHR11902:SF1">
    <property type="entry name" value="ENOLASE"/>
    <property type="match status" value="1"/>
</dbReference>
<feature type="binding site" evidence="14">
    <location>
        <begin position="365"/>
        <end position="368"/>
    </location>
    <ligand>
        <name>substrate</name>
    </ligand>
</feature>
<feature type="binding site" evidence="14">
    <location>
        <position position="164"/>
    </location>
    <ligand>
        <name>substrate</name>
    </ligand>
</feature>
<feature type="binding site" evidence="14">
    <location>
        <position position="155"/>
    </location>
    <ligand>
        <name>substrate</name>
    </ligand>
</feature>
<keyword evidence="7 12" id="KW-0479">Metal-binding</keyword>
<feature type="binding site" evidence="14">
    <location>
        <position position="389"/>
    </location>
    <ligand>
        <name>substrate</name>
    </ligand>
</feature>
<gene>
    <name evidence="12" type="primary">eno</name>
    <name evidence="18" type="ORF">CAL12_08650</name>
</gene>
<feature type="active site" description="Proton donor" evidence="12 13">
    <location>
        <position position="205"/>
    </location>
</feature>
<evidence type="ECO:0000256" key="9">
    <source>
        <dbReference type="ARBA" id="ARBA00023152"/>
    </source>
</evidence>
<evidence type="ECO:0000256" key="2">
    <source>
        <dbReference type="ARBA" id="ARBA00009604"/>
    </source>
</evidence>
<dbReference type="SFLD" id="SFLDF00002">
    <property type="entry name" value="enolase"/>
    <property type="match status" value="1"/>
</dbReference>
<dbReference type="PROSITE" id="PS00164">
    <property type="entry name" value="ENOLASE"/>
    <property type="match status" value="1"/>
</dbReference>
<dbReference type="SUPFAM" id="SSF51604">
    <property type="entry name" value="Enolase C-terminal domain-like"/>
    <property type="match status" value="1"/>
</dbReference>
<feature type="binding site" evidence="12">
    <location>
        <position position="367"/>
    </location>
    <ligand>
        <name>(2R)-2-phosphoglycerate</name>
        <dbReference type="ChEBI" id="CHEBI:58289"/>
    </ligand>
</feature>